<evidence type="ECO:0000313" key="12">
    <source>
        <dbReference type="Proteomes" id="UP000013776"/>
    </source>
</evidence>
<accession>R4XII0</accession>
<proteinExistence type="inferred from homology"/>
<feature type="compositionally biased region" description="Polar residues" evidence="8">
    <location>
        <begin position="63"/>
        <end position="82"/>
    </location>
</feature>
<feature type="compositionally biased region" description="Basic and acidic residues" evidence="8">
    <location>
        <begin position="108"/>
        <end position="126"/>
    </location>
</feature>
<feature type="domain" description="MCM10 OB-fold" evidence="10">
    <location>
        <begin position="220"/>
        <end position="301"/>
    </location>
</feature>
<dbReference type="InterPro" id="IPR012340">
    <property type="entry name" value="NA-bd_OB-fold"/>
</dbReference>
<dbReference type="STRING" id="1097556.R4XII0"/>
<dbReference type="PANTHER" id="PTHR13454:SF11">
    <property type="entry name" value="PROTEIN MCM10 HOMOLOG"/>
    <property type="match status" value="1"/>
</dbReference>
<dbReference type="Gene3D" id="2.40.50.140">
    <property type="entry name" value="Nucleic acid-binding proteins"/>
    <property type="match status" value="1"/>
</dbReference>
<keyword evidence="5" id="KW-0863">Zinc-finger</keyword>
<name>R4XII0_TAPDE</name>
<evidence type="ECO:0000313" key="11">
    <source>
        <dbReference type="EMBL" id="CCG84309.1"/>
    </source>
</evidence>
<evidence type="ECO:0000256" key="3">
    <source>
        <dbReference type="ARBA" id="ARBA00022705"/>
    </source>
</evidence>
<keyword evidence="6" id="KW-0862">Zinc</keyword>
<dbReference type="InterPro" id="IPR040184">
    <property type="entry name" value="Mcm10"/>
</dbReference>
<evidence type="ECO:0000256" key="5">
    <source>
        <dbReference type="ARBA" id="ARBA00022771"/>
    </source>
</evidence>
<keyword evidence="12" id="KW-1185">Reference proteome</keyword>
<dbReference type="Pfam" id="PF09329">
    <property type="entry name" value="zf-primase"/>
    <property type="match status" value="1"/>
</dbReference>
<evidence type="ECO:0000256" key="8">
    <source>
        <dbReference type="SAM" id="MobiDB-lite"/>
    </source>
</evidence>
<gene>
    <name evidence="11" type="ORF">TAPDE_004653</name>
</gene>
<dbReference type="eggNOG" id="KOG3056">
    <property type="taxonomic scope" value="Eukaryota"/>
</dbReference>
<dbReference type="InterPro" id="IPR015408">
    <property type="entry name" value="Znf_Mcm10/DnaG"/>
</dbReference>
<dbReference type="GO" id="GO:0006270">
    <property type="term" value="P:DNA replication initiation"/>
    <property type="evidence" value="ECO:0007669"/>
    <property type="project" value="InterPro"/>
</dbReference>
<keyword evidence="4" id="KW-0479">Metal-binding</keyword>
<sequence>MDSDLLVHSSDDEETLLMKENLLKIRLRKKQLDKRQAQDIHTASTGQKVPARPSTPPPKPLATLQNPFASPKSATAGSISNIQVPGSPSPQRRRPPPVSPARILLGIDKGRTGRDVSLRRTPEKPSRTFNQRLADTKSKVHEEEVKSKQNASKRSTGFNPVPAFSSASDSTDIDSITHLAVDKRKVHSDDCSKAAQSVSKVFSILQFYAEVNPPTWEMSEAIEDYIVYGIVASKSPAKTASNGAKYCILSLTDLKTDIVMFFYDSAFEKYWTLPIGTLCYFLNPQYQKPKASNTKLSLKMTDDTGVLEIGRSVDFGVCRSIKKDGNQCTAWVNSKKQEVCDFHVDLALSKSTNKRLEFASGTRLFDPRQPSKKKMKESEEYAQHAVFFGDHVTTMRGGQDDGKDYDVPMRDTSRLQKEADSRQREREVLARLMKNSALSAGHEYFETTDPNALPSEELDEIAAKERVFSATMLRKLGFDPTKRVNQTVSVCQSISATDSSISERELALQKNVDSVDLKVELGKGSAMFMVPQSVATAPTSVRKLDEQAKLDDDSDSDLEIVQSCDV</sequence>
<protein>
    <submittedName>
        <fullName evidence="11">Uncharacterized protein</fullName>
    </submittedName>
</protein>
<evidence type="ECO:0000259" key="10">
    <source>
        <dbReference type="Pfam" id="PF22379"/>
    </source>
</evidence>
<dbReference type="GO" id="GO:0003688">
    <property type="term" value="F:DNA replication origin binding"/>
    <property type="evidence" value="ECO:0007669"/>
    <property type="project" value="TreeGrafter"/>
</dbReference>
<organism evidence="11 12">
    <name type="scientific">Taphrina deformans (strain PYCC 5710 / ATCC 11124 / CBS 356.35 / IMI 108563 / JCM 9778 / NBRC 8474)</name>
    <name type="common">Peach leaf curl fungus</name>
    <name type="synonym">Lalaria deformans</name>
    <dbReference type="NCBI Taxonomy" id="1097556"/>
    <lineage>
        <taxon>Eukaryota</taxon>
        <taxon>Fungi</taxon>
        <taxon>Dikarya</taxon>
        <taxon>Ascomycota</taxon>
        <taxon>Taphrinomycotina</taxon>
        <taxon>Taphrinomycetes</taxon>
        <taxon>Taphrinales</taxon>
        <taxon>Taphrinaceae</taxon>
        <taxon>Taphrina</taxon>
    </lineage>
</organism>
<feature type="domain" description="Zinc finger Mcm10/DnaG-type" evidence="9">
    <location>
        <begin position="310"/>
        <end position="355"/>
    </location>
</feature>
<dbReference type="Pfam" id="PF22379">
    <property type="entry name" value="OB_MCM10"/>
    <property type="match status" value="1"/>
</dbReference>
<evidence type="ECO:0000259" key="9">
    <source>
        <dbReference type="Pfam" id="PF09329"/>
    </source>
</evidence>
<reference evidence="11 12" key="1">
    <citation type="journal article" date="2013" name="MBio">
        <title>Genome sequencing of the plant pathogen Taphrina deformans, the causal agent of peach leaf curl.</title>
        <authorList>
            <person name="Cisse O.H."/>
            <person name="Almeida J.M.G.C.F."/>
            <person name="Fonseca A."/>
            <person name="Kumar A.A."/>
            <person name="Salojaervi J."/>
            <person name="Overmyer K."/>
            <person name="Hauser P.M."/>
            <person name="Pagni M."/>
        </authorList>
    </citation>
    <scope>NUCLEOTIDE SEQUENCE [LARGE SCALE GENOMIC DNA]</scope>
    <source>
        <strain evidence="12">PYCC 5710 / ATCC 11124 / CBS 356.35 / IMI 108563 / JCM 9778 / NBRC 8474</strain>
    </source>
</reference>
<dbReference type="PANTHER" id="PTHR13454">
    <property type="entry name" value="PROTEIN MCM10 HOMOLOG"/>
    <property type="match status" value="1"/>
</dbReference>
<comment type="subcellular location">
    <subcellularLocation>
        <location evidence="1">Nucleus</location>
    </subcellularLocation>
</comment>
<dbReference type="GO" id="GO:0043596">
    <property type="term" value="C:nuclear replication fork"/>
    <property type="evidence" value="ECO:0007669"/>
    <property type="project" value="TreeGrafter"/>
</dbReference>
<feature type="compositionally biased region" description="Polar residues" evidence="8">
    <location>
        <begin position="149"/>
        <end position="158"/>
    </location>
</feature>
<dbReference type="AlphaFoldDB" id="R4XII0"/>
<evidence type="ECO:0000256" key="1">
    <source>
        <dbReference type="ARBA" id="ARBA00004123"/>
    </source>
</evidence>
<feature type="region of interest" description="Disordered" evidence="8">
    <location>
        <begin position="30"/>
        <end position="168"/>
    </location>
</feature>
<evidence type="ECO:0000256" key="7">
    <source>
        <dbReference type="ARBA" id="ARBA00023242"/>
    </source>
</evidence>
<dbReference type="GO" id="GO:0003697">
    <property type="term" value="F:single-stranded DNA binding"/>
    <property type="evidence" value="ECO:0007669"/>
    <property type="project" value="InterPro"/>
</dbReference>
<comment type="caution">
    <text evidence="11">The sequence shown here is derived from an EMBL/GenBank/DDBJ whole genome shotgun (WGS) entry which is preliminary data.</text>
</comment>
<comment type="similarity">
    <text evidence="2">Belongs to the MCM10 family.</text>
</comment>
<keyword evidence="3" id="KW-0235">DNA replication</keyword>
<feature type="compositionally biased region" description="Basic and acidic residues" evidence="8">
    <location>
        <begin position="134"/>
        <end position="147"/>
    </location>
</feature>
<dbReference type="OrthoDB" id="273123at2759"/>
<dbReference type="GO" id="GO:0008270">
    <property type="term" value="F:zinc ion binding"/>
    <property type="evidence" value="ECO:0007669"/>
    <property type="project" value="UniProtKB-KW"/>
</dbReference>
<dbReference type="EMBL" id="CAHR02000220">
    <property type="protein sequence ID" value="CCG84309.1"/>
    <property type="molecule type" value="Genomic_DNA"/>
</dbReference>
<dbReference type="InterPro" id="IPR055065">
    <property type="entry name" value="OB_MCM10"/>
</dbReference>
<dbReference type="Proteomes" id="UP000013776">
    <property type="component" value="Unassembled WGS sequence"/>
</dbReference>
<keyword evidence="7" id="KW-0539">Nucleus</keyword>
<evidence type="ECO:0000256" key="6">
    <source>
        <dbReference type="ARBA" id="ARBA00022833"/>
    </source>
</evidence>
<evidence type="ECO:0000256" key="4">
    <source>
        <dbReference type="ARBA" id="ARBA00022723"/>
    </source>
</evidence>
<evidence type="ECO:0000256" key="2">
    <source>
        <dbReference type="ARBA" id="ARBA00009679"/>
    </source>
</evidence>